<evidence type="ECO:0000259" key="5">
    <source>
        <dbReference type="Pfam" id="PF05175"/>
    </source>
</evidence>
<feature type="domain" description="Strawberry notch AAA" evidence="7">
    <location>
        <begin position="374"/>
        <end position="694"/>
    </location>
</feature>
<comment type="similarity">
    <text evidence="1">Belongs to the SBNO family.</text>
</comment>
<dbReference type="CDD" id="cd02440">
    <property type="entry name" value="AdoMet_MTases"/>
    <property type="match status" value="1"/>
</dbReference>
<evidence type="ECO:0000256" key="1">
    <source>
        <dbReference type="ARBA" id="ARBA00006992"/>
    </source>
</evidence>
<dbReference type="GO" id="GO:0032259">
    <property type="term" value="P:methylation"/>
    <property type="evidence" value="ECO:0007669"/>
    <property type="project" value="UniProtKB-KW"/>
</dbReference>
<sequence>MPNALALCAAAHRFNENADSGSLSRKSIANIMDAELGSAWNWRSAYDAIEAAGAMQFGNVGPDAARLGPNAFFDLAGRIQTWAPTQTIRTQTSQARELFSTPPIVAAASALLLQISAEHSVLEPSAGIGGLAGPLSAFSSNLWLNELNTEAAQLLRKLFPHATISARDASVIDALTDHADQRFDRCAMNPPFKHAEPHLRAAFSSLRPGGALVAVLPARFRDPALIQRVVGPEGRIDLHYVLNARLFAHAGVSTETVIARIQRAVSVADRISDTIDSVADLRACVLAALDTRPLASVDDSRTPQARTMPTVAASAQRPVPAAPRTRFGSGLRPPLPGTPVAFDVQQHPDVRPAGQSEIYAAYQPSRLTIANSRPHSSELVESVSMASVPLPPPTHHPVLPTRLVTNGILSTAQLEAVVYAGQAHNRHIPGRYAETEAGHDFIASQDGSRYRYGFFLGDATGVGKGRTIAGIIMDNLCQGRTCHLWVTESAALIEDARRDWVALGGRASDIVDLKAISANVDISGRDGIFFVTYATLRRAQTAQTRARLDQVLELLGPDFDGVITFDEAHAMGAAVDDEGDIGKISSSQTGRVGLALQNALPDARIVYASATGASHVRNIAYATRLGLWGGPDTPFTSRADCLSNLASGGPAALELLVRELKGRGLFMARSLSLAGIEYAPQLHAFTSDDEALWNTWSDVWTVIHTNLQSALETTGISRDGKTVARTAKAAALSAFESTKLRFFSHLLQAIQAPSLIASMEDDIARGEAPIVQLTSTNQAVLDRRLRASEGASPDDLDFTPREYVIDYLERAFPTARFEPITDDTGEVTGARPMRDTDGNTVQCPQAAAAKAALLERLHLMPECLGVLDQLMAHFGPDRLSECTGRTRRLLYENGRRHIDVRGSNANMFEASRFMSGATDTLVFSTAGGTGRSYHASLDHKNQRRRVHYLAEAGWRADKAVQGLGRSHRTHQASAPRFRVLCTDLAGQKRFVSTISQRLETLGAFTKADRRSAGEQLFSPLDNLEGEIAQQAYHSWCYMLAAGKAGISLDDFQSRTGLAVVSDDGQLLADRCKITRWLNRLLALPVALQNSIFEEFFSLLEAAYDAAAEHGDLDREIHTLKADKIVLKERHELPADEEGFLPAFVSVYEATTFANTTAYDALNVRDDEIAGRYVHTATGKPVLATRPRLAASVDGSPYTLVTCITPTSTYHRSLAVLDRPGQYRPCDDAEKFKALWKAAEAEPEAPSVQLVYVLHGACLHLWRSLSSSGVKVRRIQQQDGATIIGRLLQPAQAHQLVEIRTKASVDVIVSAIAAAGLIGIQVSDGTYMTRTLHMNRPHLQIHRFDRASAKLYTDLGGDVVIHNYSPKLLVPWSEAAKFIAGLQDACPGLSFQV</sequence>
<dbReference type="SUPFAM" id="SSF53335">
    <property type="entry name" value="S-adenosyl-L-methionine-dependent methyltransferases"/>
    <property type="match status" value="1"/>
</dbReference>
<dbReference type="Pfam" id="PF13871">
    <property type="entry name" value="Helicase_C_4"/>
    <property type="match status" value="1"/>
</dbReference>
<organism evidence="8 9">
    <name type="scientific">Maricaulis virginensis</name>
    <dbReference type="NCBI Taxonomy" id="144022"/>
    <lineage>
        <taxon>Bacteria</taxon>
        <taxon>Pseudomonadati</taxon>
        <taxon>Pseudomonadota</taxon>
        <taxon>Alphaproteobacteria</taxon>
        <taxon>Maricaulales</taxon>
        <taxon>Maricaulaceae</taxon>
        <taxon>Maricaulis</taxon>
    </lineage>
</organism>
<evidence type="ECO:0000313" key="9">
    <source>
        <dbReference type="Proteomes" id="UP001143486"/>
    </source>
</evidence>
<dbReference type="Pfam" id="PF05175">
    <property type="entry name" value="MTS"/>
    <property type="match status" value="1"/>
</dbReference>
<dbReference type="Proteomes" id="UP001143486">
    <property type="component" value="Unassembled WGS sequence"/>
</dbReference>
<feature type="region of interest" description="Disordered" evidence="4">
    <location>
        <begin position="297"/>
        <end position="330"/>
    </location>
</feature>
<feature type="domain" description="Methyltransferase small" evidence="5">
    <location>
        <begin position="98"/>
        <end position="231"/>
    </location>
</feature>
<comment type="caution">
    <text evidence="8">The sequence shown here is derived from an EMBL/GenBank/DDBJ whole genome shotgun (WGS) entry which is preliminary data.</text>
</comment>
<dbReference type="Gene3D" id="3.40.50.150">
    <property type="entry name" value="Vaccinia Virus protein VP39"/>
    <property type="match status" value="1"/>
</dbReference>
<evidence type="ECO:0000259" key="6">
    <source>
        <dbReference type="Pfam" id="PF13871"/>
    </source>
</evidence>
<keyword evidence="3" id="KW-0949">S-adenosyl-L-methionine</keyword>
<evidence type="ECO:0000313" key="8">
    <source>
        <dbReference type="EMBL" id="GLK53511.1"/>
    </source>
</evidence>
<dbReference type="InterPro" id="IPR039187">
    <property type="entry name" value="SNO_AAA"/>
</dbReference>
<dbReference type="SUPFAM" id="SSF52540">
    <property type="entry name" value="P-loop containing nucleoside triphosphate hydrolases"/>
    <property type="match status" value="1"/>
</dbReference>
<keyword evidence="2 8" id="KW-0808">Transferase</keyword>
<evidence type="ECO:0000256" key="3">
    <source>
        <dbReference type="ARBA" id="ARBA00022691"/>
    </source>
</evidence>
<evidence type="ECO:0000256" key="4">
    <source>
        <dbReference type="SAM" id="MobiDB-lite"/>
    </source>
</evidence>
<gene>
    <name evidence="8" type="ORF">GCM10017621_30190</name>
</gene>
<dbReference type="InterPro" id="IPR007848">
    <property type="entry name" value="Small_mtfrase_dom"/>
</dbReference>
<protein>
    <submittedName>
        <fullName evidence="8">Methylase</fullName>
    </submittedName>
</protein>
<dbReference type="InterPro" id="IPR026741">
    <property type="entry name" value="SNO"/>
</dbReference>
<proteinExistence type="inferred from homology"/>
<keyword evidence="2 8" id="KW-0489">Methyltransferase</keyword>
<evidence type="ECO:0000256" key="2">
    <source>
        <dbReference type="ARBA" id="ARBA00022603"/>
    </source>
</evidence>
<dbReference type="GO" id="GO:0006355">
    <property type="term" value="P:regulation of DNA-templated transcription"/>
    <property type="evidence" value="ECO:0007669"/>
    <property type="project" value="InterPro"/>
</dbReference>
<reference evidence="8" key="1">
    <citation type="journal article" date="2014" name="Int. J. Syst. Evol. Microbiol.">
        <title>Complete genome sequence of Corynebacterium casei LMG S-19264T (=DSM 44701T), isolated from a smear-ripened cheese.</title>
        <authorList>
            <consortium name="US DOE Joint Genome Institute (JGI-PGF)"/>
            <person name="Walter F."/>
            <person name="Albersmeier A."/>
            <person name="Kalinowski J."/>
            <person name="Ruckert C."/>
        </authorList>
    </citation>
    <scope>NUCLEOTIDE SEQUENCE</scope>
    <source>
        <strain evidence="8">VKM B-1513</strain>
    </source>
</reference>
<feature type="domain" description="Strawberry notch helicase C" evidence="6">
    <location>
        <begin position="866"/>
        <end position="1117"/>
    </location>
</feature>
<dbReference type="InterPro" id="IPR027417">
    <property type="entry name" value="P-loop_NTPase"/>
</dbReference>
<dbReference type="GO" id="GO:0008168">
    <property type="term" value="F:methyltransferase activity"/>
    <property type="evidence" value="ECO:0007669"/>
    <property type="project" value="UniProtKB-KW"/>
</dbReference>
<dbReference type="InterPro" id="IPR029063">
    <property type="entry name" value="SAM-dependent_MTases_sf"/>
</dbReference>
<dbReference type="Pfam" id="PF13872">
    <property type="entry name" value="AAA_34"/>
    <property type="match status" value="1"/>
</dbReference>
<accession>A0A9W6IQZ1</accession>
<reference evidence="8" key="2">
    <citation type="submission" date="2023-01" db="EMBL/GenBank/DDBJ databases">
        <authorList>
            <person name="Sun Q."/>
            <person name="Evtushenko L."/>
        </authorList>
    </citation>
    <scope>NUCLEOTIDE SEQUENCE</scope>
    <source>
        <strain evidence="8">VKM B-1513</strain>
    </source>
</reference>
<dbReference type="InterPro" id="IPR026937">
    <property type="entry name" value="SBNO_Helicase_C_dom"/>
</dbReference>
<dbReference type="PANTHER" id="PTHR12706:SF30">
    <property type="entry name" value="PROTEIN STRAWBERRY NOTCH-RELATED"/>
    <property type="match status" value="1"/>
</dbReference>
<dbReference type="RefSeq" id="WP_271187859.1">
    <property type="nucleotide sequence ID" value="NZ_BSFE01000011.1"/>
</dbReference>
<name>A0A9W6IQZ1_9PROT</name>
<dbReference type="EMBL" id="BSFE01000011">
    <property type="protein sequence ID" value="GLK53511.1"/>
    <property type="molecule type" value="Genomic_DNA"/>
</dbReference>
<evidence type="ECO:0000259" key="7">
    <source>
        <dbReference type="Pfam" id="PF13872"/>
    </source>
</evidence>
<dbReference type="PANTHER" id="PTHR12706">
    <property type="entry name" value="STRAWBERRY NOTCH-RELATED"/>
    <property type="match status" value="1"/>
</dbReference>
<keyword evidence="9" id="KW-1185">Reference proteome</keyword>